<comment type="similarity">
    <text evidence="22">Belongs to the amiloride-sensitive sodium channel (TC 1.A.6) family. ASIC1 subfamily.</text>
</comment>
<evidence type="ECO:0000256" key="4">
    <source>
        <dbReference type="ARBA" id="ARBA00022461"/>
    </source>
</evidence>
<keyword evidence="13" id="KW-0325">Glycoprotein</keyword>
<comment type="catalytic activity">
    <reaction evidence="23">
        <text>Li(+)(in) = Li(+)(out)</text>
        <dbReference type="Rhea" id="RHEA:78551"/>
        <dbReference type="ChEBI" id="CHEBI:49713"/>
    </reaction>
</comment>
<evidence type="ECO:0000256" key="11">
    <source>
        <dbReference type="ARBA" id="ARBA00023136"/>
    </source>
</evidence>
<keyword evidence="8" id="KW-0770">Synapse</keyword>
<evidence type="ECO:0000256" key="7">
    <source>
        <dbReference type="ARBA" id="ARBA00022989"/>
    </source>
</evidence>
<dbReference type="PANTHER" id="PTHR11690:SF170">
    <property type="entry name" value="ACID-SENSING ION CHANNEL 1"/>
    <property type="match status" value="1"/>
</dbReference>
<dbReference type="OrthoDB" id="5874059at2759"/>
<evidence type="ECO:0000256" key="12">
    <source>
        <dbReference type="ARBA" id="ARBA00023157"/>
    </source>
</evidence>
<evidence type="ECO:0000256" key="5">
    <source>
        <dbReference type="ARBA" id="ARBA00022475"/>
    </source>
</evidence>
<keyword evidence="6 25" id="KW-0812">Transmembrane</keyword>
<keyword evidence="5" id="KW-1003">Cell membrane</keyword>
<dbReference type="InterPro" id="IPR004724">
    <property type="entry name" value="ENaC_chordates"/>
</dbReference>
<keyword evidence="14" id="KW-0739">Sodium transport</keyword>
<feature type="region of interest" description="Disordered" evidence="24">
    <location>
        <begin position="475"/>
        <end position="496"/>
    </location>
</feature>
<reference evidence="26" key="1">
    <citation type="submission" date="2025-08" db="UniProtKB">
        <authorList>
            <consortium name="Ensembl"/>
        </authorList>
    </citation>
    <scope>IDENTIFICATION</scope>
</reference>
<dbReference type="FunFam" id="1.10.287.770:FF:000001">
    <property type="entry name" value="Acid-sensing ion channel subunit 1"/>
    <property type="match status" value="1"/>
</dbReference>
<evidence type="ECO:0000256" key="6">
    <source>
        <dbReference type="ARBA" id="ARBA00022692"/>
    </source>
</evidence>
<evidence type="ECO:0008006" key="28">
    <source>
        <dbReference type="Google" id="ProtNLM"/>
    </source>
</evidence>
<dbReference type="Gene3D" id="1.10.287.770">
    <property type="entry name" value="YojJ-like"/>
    <property type="match status" value="2"/>
</dbReference>
<evidence type="ECO:0000313" key="27">
    <source>
        <dbReference type="Proteomes" id="UP000694562"/>
    </source>
</evidence>
<evidence type="ECO:0000256" key="9">
    <source>
        <dbReference type="ARBA" id="ARBA00023053"/>
    </source>
</evidence>
<evidence type="ECO:0000256" key="13">
    <source>
        <dbReference type="ARBA" id="ARBA00023180"/>
    </source>
</evidence>
<evidence type="ECO:0000256" key="8">
    <source>
        <dbReference type="ARBA" id="ARBA00023018"/>
    </source>
</evidence>
<comment type="catalytic activity">
    <reaction evidence="20">
        <text>Na(+)(in) = Na(+)(out)</text>
        <dbReference type="Rhea" id="RHEA:34963"/>
        <dbReference type="ChEBI" id="CHEBI:29101"/>
    </reaction>
</comment>
<evidence type="ECO:0000256" key="16">
    <source>
        <dbReference type="ARBA" id="ARBA00023273"/>
    </source>
</evidence>
<name>A0A8C4XSU8_FALTI</name>
<evidence type="ECO:0000256" key="14">
    <source>
        <dbReference type="ARBA" id="ARBA00023201"/>
    </source>
</evidence>
<keyword evidence="11 25" id="KW-0472">Membrane</keyword>
<dbReference type="PRINTS" id="PR01078">
    <property type="entry name" value="AMINACHANNEL"/>
</dbReference>
<keyword evidence="17" id="KW-0407">Ion channel</keyword>
<dbReference type="Ensembl" id="ENSFTIT00000020126.1">
    <property type="protein sequence ID" value="ENSFTIP00000019320.1"/>
    <property type="gene ID" value="ENSFTIG00000012682.1"/>
</dbReference>
<keyword evidence="4" id="KW-0894">Sodium channel</keyword>
<dbReference type="GO" id="GO:0045211">
    <property type="term" value="C:postsynaptic membrane"/>
    <property type="evidence" value="ECO:0007669"/>
    <property type="project" value="UniProtKB-SubCell"/>
</dbReference>
<evidence type="ECO:0000256" key="25">
    <source>
        <dbReference type="SAM" id="Phobius"/>
    </source>
</evidence>
<evidence type="ECO:0000256" key="24">
    <source>
        <dbReference type="SAM" id="MobiDB-lite"/>
    </source>
</evidence>
<dbReference type="OMA" id="PGNANIC"/>
<keyword evidence="12" id="KW-1015">Disulfide bond</keyword>
<dbReference type="Proteomes" id="UP000694562">
    <property type="component" value="Unplaced"/>
</dbReference>
<evidence type="ECO:0000256" key="20">
    <source>
        <dbReference type="ARBA" id="ARBA00036239"/>
    </source>
</evidence>
<dbReference type="InterPro" id="IPR020903">
    <property type="entry name" value="ENaC_CS"/>
</dbReference>
<sequence>MRAGAEGGREGSGLSSLRAFAHSSSLHGISHVFAYGAVSLRRVLWGAFFLGSLGLLLLVCAERVAYFLTYPHVTKLDEVAAHNLTFPAITICNLNEFRFSKITRNDMYHVGELLALLNDRYEISNPQLAEPHVLAALRDKANFKNFKAKPFSMAEFYNRTGHDLADMLLQCSFRGANCTARNFTVIFTRLGKCYTFNSGGPGREVLTTLQGGAGNGLELMLNVQQEEYLPVWGDTDETSYEAGVKVQIHSQEEPPFIDQLGFGVAPGFQTFVSCQQQRLVYLPPPWGDCKATPIESDFFTNYSITACRLDCETRYLAENCNCRMVHMPGNANVCTPEQYKECADPALDFLVKKDSEYCACRTPCAMVRYGKELSMVKIPSKASARYLAKKFNKTEQYIADNVLVLDIFFEALNYEMIEQKKAYEVAGLLGDIGGQMGLFIGASLLTILEIFDYLYEVFRYKLLSFYKEKKRAPRSDSSTLEHPAVPGSPAVPLPPGPRAPVHPCAATRTVSASPRTCYLVTRL</sequence>
<comment type="catalytic activity">
    <reaction evidence="21">
        <text>Ca(2+)(in) = Ca(2+)(out)</text>
        <dbReference type="Rhea" id="RHEA:29671"/>
        <dbReference type="ChEBI" id="CHEBI:29108"/>
    </reaction>
</comment>
<evidence type="ECO:0000313" key="26">
    <source>
        <dbReference type="Ensembl" id="ENSFTIP00000019320.1"/>
    </source>
</evidence>
<evidence type="ECO:0000256" key="18">
    <source>
        <dbReference type="ARBA" id="ARBA00034100"/>
    </source>
</evidence>
<evidence type="ECO:0000256" key="21">
    <source>
        <dbReference type="ARBA" id="ARBA00036634"/>
    </source>
</evidence>
<keyword evidence="7 25" id="KW-1133">Transmembrane helix</keyword>
<evidence type="ECO:0000256" key="19">
    <source>
        <dbReference type="ARBA" id="ARBA00034430"/>
    </source>
</evidence>
<evidence type="ECO:0000256" key="10">
    <source>
        <dbReference type="ARBA" id="ARBA00023065"/>
    </source>
</evidence>
<dbReference type="InterPro" id="IPR001873">
    <property type="entry name" value="ENaC"/>
</dbReference>
<keyword evidence="3" id="KW-0813">Transport</keyword>
<keyword evidence="16" id="KW-0966">Cell projection</keyword>
<dbReference type="GO" id="GO:0015280">
    <property type="term" value="F:ligand-gated sodium channel activity"/>
    <property type="evidence" value="ECO:0007669"/>
    <property type="project" value="InterPro"/>
</dbReference>
<dbReference type="PANTHER" id="PTHR11690">
    <property type="entry name" value="AMILORIDE-SENSITIVE SODIUM CHANNEL-RELATED"/>
    <property type="match status" value="1"/>
</dbReference>
<evidence type="ECO:0000256" key="1">
    <source>
        <dbReference type="ARBA" id="ARBA00004279"/>
    </source>
</evidence>
<dbReference type="Pfam" id="PF00858">
    <property type="entry name" value="ASC"/>
    <property type="match status" value="1"/>
</dbReference>
<feature type="transmembrane region" description="Helical" evidence="25">
    <location>
        <begin position="43"/>
        <end position="61"/>
    </location>
</feature>
<dbReference type="Gene3D" id="1.10.287.820">
    <property type="entry name" value="Acid-sensing ion channel domain"/>
    <property type="match status" value="1"/>
</dbReference>
<dbReference type="Gene3D" id="1.10.3590.10">
    <property type="entry name" value="acid-sensing ion channel 1 domain"/>
    <property type="match status" value="2"/>
</dbReference>
<evidence type="ECO:0000256" key="17">
    <source>
        <dbReference type="ARBA" id="ARBA00023303"/>
    </source>
</evidence>
<evidence type="ECO:0000256" key="2">
    <source>
        <dbReference type="ARBA" id="ARBA00004651"/>
    </source>
</evidence>
<dbReference type="PROSITE" id="PS01206">
    <property type="entry name" value="ASC"/>
    <property type="match status" value="1"/>
</dbReference>
<protein>
    <recommendedName>
        <fullName evidence="28">Acid-sensing ion channel 3</fullName>
    </recommendedName>
</protein>
<keyword evidence="9" id="KW-0915">Sodium</keyword>
<evidence type="ECO:0000256" key="15">
    <source>
        <dbReference type="ARBA" id="ARBA00023257"/>
    </source>
</evidence>
<evidence type="ECO:0000256" key="22">
    <source>
        <dbReference type="ARBA" id="ARBA00038517"/>
    </source>
</evidence>
<dbReference type="AlphaFoldDB" id="A0A8C4XSU8"/>
<reference evidence="26" key="2">
    <citation type="submission" date="2025-09" db="UniProtKB">
        <authorList>
            <consortium name="Ensembl"/>
        </authorList>
    </citation>
    <scope>IDENTIFICATION</scope>
</reference>
<keyword evidence="15" id="KW-0628">Postsynaptic cell membrane</keyword>
<proteinExistence type="inferred from homology"/>
<comment type="catalytic activity">
    <reaction evidence="19">
        <text>K(+)(in) = K(+)(out)</text>
        <dbReference type="Rhea" id="RHEA:29463"/>
        <dbReference type="ChEBI" id="CHEBI:29103"/>
    </reaction>
</comment>
<accession>A0A8C4XSU8</accession>
<dbReference type="FunFam" id="1.10.287.820:FF:000001">
    <property type="entry name" value="acid-sensing ion channel 1 isoform X2"/>
    <property type="match status" value="1"/>
</dbReference>
<dbReference type="GO" id="GO:0030425">
    <property type="term" value="C:dendrite"/>
    <property type="evidence" value="ECO:0007669"/>
    <property type="project" value="UniProtKB-SubCell"/>
</dbReference>
<evidence type="ECO:0000256" key="3">
    <source>
        <dbReference type="ARBA" id="ARBA00022448"/>
    </source>
</evidence>
<evidence type="ECO:0000256" key="23">
    <source>
        <dbReference type="ARBA" id="ARBA00044635"/>
    </source>
</evidence>
<comment type="subcellular location">
    <subcellularLocation>
        <location evidence="2">Cell membrane</location>
        <topology evidence="2">Multi-pass membrane protein</topology>
    </subcellularLocation>
    <subcellularLocation>
        <location evidence="1">Cell projection</location>
        <location evidence="1">Dendrite</location>
    </subcellularLocation>
    <subcellularLocation>
        <location evidence="18">Postsynaptic cell membrane</location>
    </subcellularLocation>
</comment>
<organism evidence="26 27">
    <name type="scientific">Falco tinnunculus</name>
    <name type="common">Common kestrel</name>
    <dbReference type="NCBI Taxonomy" id="100819"/>
    <lineage>
        <taxon>Eukaryota</taxon>
        <taxon>Metazoa</taxon>
        <taxon>Chordata</taxon>
        <taxon>Craniata</taxon>
        <taxon>Vertebrata</taxon>
        <taxon>Euteleostomi</taxon>
        <taxon>Archelosauria</taxon>
        <taxon>Archosauria</taxon>
        <taxon>Dinosauria</taxon>
        <taxon>Saurischia</taxon>
        <taxon>Theropoda</taxon>
        <taxon>Coelurosauria</taxon>
        <taxon>Aves</taxon>
        <taxon>Neognathae</taxon>
        <taxon>Neoaves</taxon>
        <taxon>Telluraves</taxon>
        <taxon>Australaves</taxon>
        <taxon>Falconiformes</taxon>
        <taxon>Falconidae</taxon>
        <taxon>Falco</taxon>
    </lineage>
</organism>
<keyword evidence="27" id="KW-1185">Reference proteome</keyword>
<keyword evidence="10" id="KW-0406">Ion transport</keyword>
<dbReference type="NCBIfam" id="TIGR00859">
    <property type="entry name" value="ENaC"/>
    <property type="match status" value="1"/>
</dbReference>